<dbReference type="OrthoDB" id="10263155at2759"/>
<keyword evidence="1" id="KW-0378">Hydrolase</keyword>
<dbReference type="AlphaFoldDB" id="D2VSQ7"/>
<dbReference type="Proteomes" id="UP000006671">
    <property type="component" value="Unassembled WGS sequence"/>
</dbReference>
<evidence type="ECO:0000313" key="1">
    <source>
        <dbReference type="EMBL" id="EFC40162.1"/>
    </source>
</evidence>
<dbReference type="InParanoid" id="D2VSQ7"/>
<dbReference type="Gene3D" id="3.90.1140.10">
    <property type="entry name" value="Cyclic phosphodiesterase"/>
    <property type="match status" value="1"/>
</dbReference>
<dbReference type="VEuPathDB" id="AmoebaDB:NAEGRDRAFT_81102"/>
<dbReference type="SUPFAM" id="SSF55144">
    <property type="entry name" value="LigT-like"/>
    <property type="match status" value="1"/>
</dbReference>
<dbReference type="Pfam" id="PF13563">
    <property type="entry name" value="2_5_RNA_ligase2"/>
    <property type="match status" value="1"/>
</dbReference>
<dbReference type="PANTHER" id="PTHR37474:SF1">
    <property type="entry name" value="2'-5' RNA LIGASE FAMILY PROTEIN"/>
    <property type="match status" value="1"/>
</dbReference>
<keyword evidence="1" id="KW-0255">Endonuclease</keyword>
<dbReference type="OMA" id="WPQPHIC"/>
<protein>
    <submittedName>
        <fullName evidence="1">Endonuclease/exonuclease/phosphatase family-like protein</fullName>
    </submittedName>
</protein>
<dbReference type="PANTHER" id="PTHR37474">
    <property type="entry name" value="RNA LIGASE/CYCLIC NUCLEOTIDE PHOSPHODIESTERASE"/>
    <property type="match status" value="1"/>
</dbReference>
<reference evidence="1 2" key="1">
    <citation type="journal article" date="2010" name="Cell">
        <title>The genome of Naegleria gruberi illuminates early eukaryotic versatility.</title>
        <authorList>
            <person name="Fritz-Laylin L.K."/>
            <person name="Prochnik S.E."/>
            <person name="Ginger M.L."/>
            <person name="Dacks J.B."/>
            <person name="Carpenter M.L."/>
            <person name="Field M.C."/>
            <person name="Kuo A."/>
            <person name="Paredez A."/>
            <person name="Chapman J."/>
            <person name="Pham J."/>
            <person name="Shu S."/>
            <person name="Neupane R."/>
            <person name="Cipriano M."/>
            <person name="Mancuso J."/>
            <person name="Tu H."/>
            <person name="Salamov A."/>
            <person name="Lindquist E."/>
            <person name="Shapiro H."/>
            <person name="Lucas S."/>
            <person name="Grigoriev I.V."/>
            <person name="Cande W.Z."/>
            <person name="Fulton C."/>
            <person name="Rokhsar D.S."/>
            <person name="Dawson S.C."/>
        </authorList>
    </citation>
    <scope>NUCLEOTIDE SEQUENCE [LARGE SCALE GENOMIC DNA]</scope>
    <source>
        <strain evidence="1 2">NEG-M</strain>
    </source>
</reference>
<name>D2VSQ7_NAEGR</name>
<keyword evidence="1" id="KW-0540">Nuclease</keyword>
<dbReference type="GeneID" id="8860055"/>
<dbReference type="KEGG" id="ngr:NAEGRDRAFT_81102"/>
<keyword evidence="1" id="KW-0269">Exonuclease</keyword>
<sequence length="244" mass="27961">MSKNKANNNSNKSTAQIVDNKLDMSSVKRYVPKQRSAMAGLKETVQNNSENGVVTLAGNKFKTPKSVLCFIPPVEVWEPIQEIRNKYANVARWPQPHICLLYPFVPSELFDEAETLLKPSLSKIKPFEVTLSKFSYFNTIDHLTTKGQGTIHFEPDKDSYEKMKIVQKTCFDLFPYCNALTKRGSFRPHLSVGVFDIDTLDETMKQFKSEWKDLTFTLDHVCLMSRVDNESPFVISHRIPFEGK</sequence>
<dbReference type="InterPro" id="IPR009097">
    <property type="entry name" value="Cyclic_Pdiesterase"/>
</dbReference>
<dbReference type="GO" id="GO:0004527">
    <property type="term" value="F:exonuclease activity"/>
    <property type="evidence" value="ECO:0007669"/>
    <property type="project" value="UniProtKB-KW"/>
</dbReference>
<accession>D2VSQ7</accession>
<organism evidence="2">
    <name type="scientific">Naegleria gruberi</name>
    <name type="common">Amoeba</name>
    <dbReference type="NCBI Taxonomy" id="5762"/>
    <lineage>
        <taxon>Eukaryota</taxon>
        <taxon>Discoba</taxon>
        <taxon>Heterolobosea</taxon>
        <taxon>Tetramitia</taxon>
        <taxon>Eutetramitia</taxon>
        <taxon>Vahlkampfiidae</taxon>
        <taxon>Naegleria</taxon>
    </lineage>
</organism>
<gene>
    <name evidence="1" type="ORF">NAEGRDRAFT_81102</name>
</gene>
<evidence type="ECO:0000313" key="2">
    <source>
        <dbReference type="Proteomes" id="UP000006671"/>
    </source>
</evidence>
<dbReference type="EMBL" id="GG738894">
    <property type="protein sequence ID" value="EFC40162.1"/>
    <property type="molecule type" value="Genomic_DNA"/>
</dbReference>
<keyword evidence="2" id="KW-1185">Reference proteome</keyword>
<proteinExistence type="predicted"/>
<dbReference type="RefSeq" id="XP_002672906.1">
    <property type="nucleotide sequence ID" value="XM_002672860.1"/>
</dbReference>
<dbReference type="GO" id="GO:0004519">
    <property type="term" value="F:endonuclease activity"/>
    <property type="evidence" value="ECO:0007669"/>
    <property type="project" value="UniProtKB-KW"/>
</dbReference>